<proteinExistence type="predicted"/>
<dbReference type="EMBL" id="LGUC01000001">
    <property type="protein sequence ID" value="KPN32086.1"/>
    <property type="molecule type" value="Genomic_DNA"/>
</dbReference>
<feature type="compositionally biased region" description="Polar residues" evidence="1">
    <location>
        <begin position="73"/>
        <end position="96"/>
    </location>
</feature>
<accession>A0A0P7HY52</accession>
<sequence>MSDWAAETDPAMVSAPVGWICSTFWTSLLETMLPMLARMSVASTTASPALTPTVVVPVFIPSSVAACDRRSSALGNSPSSGPKTSDWSPLSGSSPD</sequence>
<comment type="caution">
    <text evidence="2">The sequence shown here is derived from an EMBL/GenBank/DDBJ whole genome shotgun (WGS) entry which is preliminary data.</text>
</comment>
<dbReference type="AlphaFoldDB" id="A0A0P7HY52"/>
<reference evidence="3" key="1">
    <citation type="submission" date="2013-11" db="EMBL/GenBank/DDBJ databases">
        <authorList>
            <person name="Hoang H.T."/>
            <person name="Killian M.L."/>
            <person name="Madson D.M."/>
            <person name="Arruda P.H.E."/>
            <person name="Sun D."/>
            <person name="Schwartz K.J."/>
            <person name="Yoon K."/>
        </authorList>
    </citation>
    <scope>NUCLEOTIDE SEQUENCE [LARGE SCALE GENOMIC DNA]</scope>
    <source>
        <strain evidence="3">CDK2</strain>
    </source>
</reference>
<gene>
    <name evidence="2" type="ORF">SY89_02846</name>
</gene>
<evidence type="ECO:0000256" key="1">
    <source>
        <dbReference type="SAM" id="MobiDB-lite"/>
    </source>
</evidence>
<evidence type="ECO:0000313" key="2">
    <source>
        <dbReference type="EMBL" id="KPN32086.1"/>
    </source>
</evidence>
<keyword evidence="3" id="KW-1185">Reference proteome</keyword>
<dbReference type="Proteomes" id="UP000050535">
    <property type="component" value="Unassembled WGS sequence"/>
</dbReference>
<organism evidence="2 3">
    <name type="scientific">Halolamina pelagica</name>
    <dbReference type="NCBI Taxonomy" id="699431"/>
    <lineage>
        <taxon>Archaea</taxon>
        <taxon>Methanobacteriati</taxon>
        <taxon>Methanobacteriota</taxon>
        <taxon>Stenosarchaea group</taxon>
        <taxon>Halobacteria</taxon>
        <taxon>Halobacteriales</taxon>
        <taxon>Haloferacaceae</taxon>
    </lineage>
</organism>
<name>A0A0P7HY52_9EURY</name>
<evidence type="ECO:0000313" key="3">
    <source>
        <dbReference type="Proteomes" id="UP000050535"/>
    </source>
</evidence>
<protein>
    <submittedName>
        <fullName evidence="2">Uncharacterized protein</fullName>
    </submittedName>
</protein>
<feature type="region of interest" description="Disordered" evidence="1">
    <location>
        <begin position="70"/>
        <end position="96"/>
    </location>
</feature>